<dbReference type="PANTHER" id="PTHR45713">
    <property type="entry name" value="FTP DOMAIN-CONTAINING PROTEIN"/>
    <property type="match status" value="1"/>
</dbReference>
<comment type="caution">
    <text evidence="9">The sequence shown here is derived from an EMBL/GenBank/DDBJ whole genome shotgun (WGS) entry which is preliminary data.</text>
</comment>
<keyword evidence="6" id="KW-0106">Calcium</keyword>
<dbReference type="AlphaFoldDB" id="A0AAV7Q4C3"/>
<keyword evidence="10" id="KW-1185">Reference proteome</keyword>
<evidence type="ECO:0000259" key="8">
    <source>
        <dbReference type="SMART" id="SM00607"/>
    </source>
</evidence>
<proteinExistence type="inferred from homology"/>
<comment type="subunit">
    <text evidence="3">Homotrimer.</text>
</comment>
<dbReference type="Proteomes" id="UP001066276">
    <property type="component" value="Chromosome 6"/>
</dbReference>
<dbReference type="EMBL" id="JANPWB010000010">
    <property type="protein sequence ID" value="KAJ1134409.1"/>
    <property type="molecule type" value="Genomic_DNA"/>
</dbReference>
<feature type="non-terminal residue" evidence="9">
    <location>
        <position position="1"/>
    </location>
</feature>
<feature type="domain" description="Fucolectin tachylectin-4 pentraxin-1" evidence="8">
    <location>
        <begin position="1"/>
        <end position="94"/>
    </location>
</feature>
<dbReference type="SUPFAM" id="SSF49785">
    <property type="entry name" value="Galactose-binding domain-like"/>
    <property type="match status" value="1"/>
</dbReference>
<sequence length="94" mass="10020">INAALWGVASQSSTLDDVAVARRAIDGDLRSNYTLGDCSSTEYSISPWWRVDLQVTLPVTSVAITNPGGNISTRINGAEIHIGDWLGMSGELNT</sequence>
<gene>
    <name evidence="9" type="ORF">NDU88_000861</name>
</gene>
<keyword evidence="5" id="KW-0430">Lectin</keyword>
<dbReference type="GO" id="GO:0001868">
    <property type="term" value="P:regulation of complement activation, lectin pathway"/>
    <property type="evidence" value="ECO:0007669"/>
    <property type="project" value="UniProtKB-ARBA"/>
</dbReference>
<dbReference type="InterPro" id="IPR006585">
    <property type="entry name" value="FTP1"/>
</dbReference>
<evidence type="ECO:0000313" key="9">
    <source>
        <dbReference type="EMBL" id="KAJ1134409.1"/>
    </source>
</evidence>
<keyword evidence="4" id="KW-0479">Metal-binding</keyword>
<evidence type="ECO:0000256" key="5">
    <source>
        <dbReference type="ARBA" id="ARBA00022734"/>
    </source>
</evidence>
<evidence type="ECO:0000256" key="2">
    <source>
        <dbReference type="ARBA" id="ARBA00010147"/>
    </source>
</evidence>
<evidence type="ECO:0000256" key="6">
    <source>
        <dbReference type="ARBA" id="ARBA00022837"/>
    </source>
</evidence>
<dbReference type="PANTHER" id="PTHR45713:SF20">
    <property type="entry name" value="FUCOLECTIN TACHYLECTIN-4 PENTRAXIN-1 DOMAIN-CONTAINING PROTEIN"/>
    <property type="match status" value="1"/>
</dbReference>
<comment type="function">
    <text evidence="1">Acts as a defensive agent. Recognizes blood group fucosylated oligosaccharides including A, B, H and Lewis B-type antigens. Does not recognize Lewis A antigen and has low affinity for monovalent haptens.</text>
</comment>
<dbReference type="SMART" id="SM00607">
    <property type="entry name" value="FTP"/>
    <property type="match status" value="1"/>
</dbReference>
<name>A0AAV7Q4C3_PLEWA</name>
<dbReference type="Pfam" id="PF22633">
    <property type="entry name" value="F5_F8_type_C_2"/>
    <property type="match status" value="1"/>
</dbReference>
<protein>
    <recommendedName>
        <fullName evidence="8">Fucolectin tachylectin-4 pentraxin-1 domain-containing protein</fullName>
    </recommendedName>
</protein>
<comment type="similarity">
    <text evidence="2">Belongs to the fucolectin family.</text>
</comment>
<dbReference type="Gene3D" id="2.60.120.260">
    <property type="entry name" value="Galactose-binding domain-like"/>
    <property type="match status" value="1"/>
</dbReference>
<reference evidence="9" key="1">
    <citation type="journal article" date="2022" name="bioRxiv">
        <title>Sequencing and chromosome-scale assembly of the giantPleurodeles waltlgenome.</title>
        <authorList>
            <person name="Brown T."/>
            <person name="Elewa A."/>
            <person name="Iarovenko S."/>
            <person name="Subramanian E."/>
            <person name="Araus A.J."/>
            <person name="Petzold A."/>
            <person name="Susuki M."/>
            <person name="Suzuki K.-i.T."/>
            <person name="Hayashi T."/>
            <person name="Toyoda A."/>
            <person name="Oliveira C."/>
            <person name="Osipova E."/>
            <person name="Leigh N.D."/>
            <person name="Simon A."/>
            <person name="Yun M.H."/>
        </authorList>
    </citation>
    <scope>NUCLEOTIDE SEQUENCE</scope>
    <source>
        <strain evidence="9">20211129_DDA</strain>
        <tissue evidence="9">Liver</tissue>
    </source>
</reference>
<dbReference type="GO" id="GO:0010185">
    <property type="term" value="P:regulation of cellular defense response"/>
    <property type="evidence" value="ECO:0007669"/>
    <property type="project" value="UniProtKB-ARBA"/>
</dbReference>
<dbReference type="GO" id="GO:0042806">
    <property type="term" value="F:fucose binding"/>
    <property type="evidence" value="ECO:0007669"/>
    <property type="project" value="UniProtKB-ARBA"/>
</dbReference>
<dbReference type="InterPro" id="IPR008979">
    <property type="entry name" value="Galactose-bd-like_sf"/>
</dbReference>
<accession>A0AAV7Q4C3</accession>
<feature type="non-terminal residue" evidence="9">
    <location>
        <position position="94"/>
    </location>
</feature>
<evidence type="ECO:0000256" key="1">
    <source>
        <dbReference type="ARBA" id="ARBA00002219"/>
    </source>
</evidence>
<dbReference type="InterPro" id="IPR051941">
    <property type="entry name" value="BG_Antigen-Binding_Lectin"/>
</dbReference>
<organism evidence="9 10">
    <name type="scientific">Pleurodeles waltl</name>
    <name type="common">Iberian ribbed newt</name>
    <dbReference type="NCBI Taxonomy" id="8319"/>
    <lineage>
        <taxon>Eukaryota</taxon>
        <taxon>Metazoa</taxon>
        <taxon>Chordata</taxon>
        <taxon>Craniata</taxon>
        <taxon>Vertebrata</taxon>
        <taxon>Euteleostomi</taxon>
        <taxon>Amphibia</taxon>
        <taxon>Batrachia</taxon>
        <taxon>Caudata</taxon>
        <taxon>Salamandroidea</taxon>
        <taxon>Salamandridae</taxon>
        <taxon>Pleurodelinae</taxon>
        <taxon>Pleurodeles</taxon>
    </lineage>
</organism>
<evidence type="ECO:0000256" key="7">
    <source>
        <dbReference type="ARBA" id="ARBA00023157"/>
    </source>
</evidence>
<dbReference type="GO" id="GO:0046872">
    <property type="term" value="F:metal ion binding"/>
    <property type="evidence" value="ECO:0007669"/>
    <property type="project" value="UniProtKB-KW"/>
</dbReference>
<evidence type="ECO:0000313" key="10">
    <source>
        <dbReference type="Proteomes" id="UP001066276"/>
    </source>
</evidence>
<keyword evidence="7" id="KW-1015">Disulfide bond</keyword>
<evidence type="ECO:0000256" key="4">
    <source>
        <dbReference type="ARBA" id="ARBA00022723"/>
    </source>
</evidence>
<evidence type="ECO:0000256" key="3">
    <source>
        <dbReference type="ARBA" id="ARBA00011233"/>
    </source>
</evidence>